<dbReference type="AlphaFoldDB" id="A0A2W2DRH8"/>
<comment type="caution">
    <text evidence="1">The sequence shown here is derived from an EMBL/GenBank/DDBJ whole genome shotgun (WGS) entry which is preliminary data.</text>
</comment>
<evidence type="ECO:0000313" key="1">
    <source>
        <dbReference type="EMBL" id="PZG13193.1"/>
    </source>
</evidence>
<reference evidence="1 2" key="1">
    <citation type="submission" date="2018-01" db="EMBL/GenBank/DDBJ databases">
        <title>Draft genome sequence of Nonomuraea sp. KC333.</title>
        <authorList>
            <person name="Sahin N."/>
            <person name="Saygin H."/>
            <person name="Ay H."/>
        </authorList>
    </citation>
    <scope>NUCLEOTIDE SEQUENCE [LARGE SCALE GENOMIC DNA]</scope>
    <source>
        <strain evidence="1 2">KC333</strain>
    </source>
</reference>
<evidence type="ECO:0000313" key="2">
    <source>
        <dbReference type="Proteomes" id="UP000249304"/>
    </source>
</evidence>
<keyword evidence="2" id="KW-1185">Reference proteome</keyword>
<sequence>MTCDAFELRRTVTQKAGAVVATYRLTADPGYTFVWAAHALLDLGVNAQIIAPDNVPVRLYPEAAPLLTIP</sequence>
<protein>
    <submittedName>
        <fullName evidence="1">Uncharacterized protein</fullName>
    </submittedName>
</protein>
<accession>A0A2W2DRH8</accession>
<dbReference type="EMBL" id="POUD01000164">
    <property type="protein sequence ID" value="PZG13193.1"/>
    <property type="molecule type" value="Genomic_DNA"/>
</dbReference>
<name>A0A2W2DRH8_9ACTN</name>
<dbReference type="Proteomes" id="UP000249304">
    <property type="component" value="Unassembled WGS sequence"/>
</dbReference>
<organism evidence="1 2">
    <name type="scientific">Nonomuraea aridisoli</name>
    <dbReference type="NCBI Taxonomy" id="2070368"/>
    <lineage>
        <taxon>Bacteria</taxon>
        <taxon>Bacillati</taxon>
        <taxon>Actinomycetota</taxon>
        <taxon>Actinomycetes</taxon>
        <taxon>Streptosporangiales</taxon>
        <taxon>Streptosporangiaceae</taxon>
        <taxon>Nonomuraea</taxon>
    </lineage>
</organism>
<feature type="non-terminal residue" evidence="1">
    <location>
        <position position="70"/>
    </location>
</feature>
<gene>
    <name evidence="1" type="ORF">C1J01_30745</name>
</gene>
<proteinExistence type="predicted"/>